<dbReference type="Pfam" id="PF00665">
    <property type="entry name" value="rve"/>
    <property type="match status" value="1"/>
</dbReference>
<dbReference type="SUPFAM" id="SSF53098">
    <property type="entry name" value="Ribonuclease H-like"/>
    <property type="match status" value="1"/>
</dbReference>
<dbReference type="InterPro" id="IPR025948">
    <property type="entry name" value="HTH-like_dom"/>
</dbReference>
<comment type="function">
    <text evidence="1">Involved in the transposition of the insertion sequence.</text>
</comment>
<evidence type="ECO:0000313" key="3">
    <source>
        <dbReference type="EMBL" id="SEO60813.1"/>
    </source>
</evidence>
<protein>
    <submittedName>
        <fullName evidence="3">Transposase InsO and inactivated derivatives</fullName>
    </submittedName>
</protein>
<dbReference type="InterPro" id="IPR001584">
    <property type="entry name" value="Integrase_cat-core"/>
</dbReference>
<dbReference type="NCBIfam" id="NF033516">
    <property type="entry name" value="transpos_IS3"/>
    <property type="match status" value="1"/>
</dbReference>
<dbReference type="InterPro" id="IPR050900">
    <property type="entry name" value="Transposase_IS3/IS150/IS904"/>
</dbReference>
<dbReference type="PANTHER" id="PTHR46889:SF4">
    <property type="entry name" value="TRANSPOSASE INSO FOR INSERTION SEQUENCE ELEMENT IS911B-RELATED"/>
    <property type="match status" value="1"/>
</dbReference>
<dbReference type="Pfam" id="PF13276">
    <property type="entry name" value="HTH_21"/>
    <property type="match status" value="1"/>
</dbReference>
<dbReference type="Pfam" id="PF13333">
    <property type="entry name" value="rve_2"/>
    <property type="match status" value="1"/>
</dbReference>
<accession>A0A1H8R4H7</accession>
<proteinExistence type="predicted"/>
<dbReference type="InterPro" id="IPR036397">
    <property type="entry name" value="RNaseH_sf"/>
</dbReference>
<sequence>MLEERANYTIKFMAPRLGVSRSGFYSWLAKGAPVDDWAEERRAVRRVWEGSDRRFGARFVKAMLPPEFSRLALYRVRKLMREMGIRGCTPWKSKRTTVPDKGAKPKPDLVRRDFTSPVPTYKLCGDITYLRTGQGWLYLATVIDFNTRMVVGWAISRRMTADIVVAALEMAEKRGYVAGNAIFHSDKGAQYTSRLLAEWARANDVRLSCSRTGNCHDNAVAESFFSTLKNEMYYRRSFPTRDEARFAVVEFIEKYYNRRRPHSSIGYRIPAEAMDAFFERTARVENELPAAA</sequence>
<organism evidence="3 4">
    <name type="scientific">Denitrobacterium detoxificans</name>
    <dbReference type="NCBI Taxonomy" id="79604"/>
    <lineage>
        <taxon>Bacteria</taxon>
        <taxon>Bacillati</taxon>
        <taxon>Actinomycetota</taxon>
        <taxon>Coriobacteriia</taxon>
        <taxon>Eggerthellales</taxon>
        <taxon>Eggerthellaceae</taxon>
        <taxon>Denitrobacterium</taxon>
    </lineage>
</organism>
<dbReference type="PROSITE" id="PS50994">
    <property type="entry name" value="INTEGRASE"/>
    <property type="match status" value="1"/>
</dbReference>
<evidence type="ECO:0000313" key="4">
    <source>
        <dbReference type="Proteomes" id="UP000182975"/>
    </source>
</evidence>
<gene>
    <name evidence="3" type="ORF">SAMN02910314_00640</name>
</gene>
<reference evidence="4" key="1">
    <citation type="submission" date="2016-10" db="EMBL/GenBank/DDBJ databases">
        <authorList>
            <person name="Varghese N."/>
        </authorList>
    </citation>
    <scope>NUCLEOTIDE SEQUENCE [LARGE SCALE GENOMIC DNA]</scope>
    <source>
        <strain evidence="4">DSM 21843</strain>
    </source>
</reference>
<dbReference type="InterPro" id="IPR048020">
    <property type="entry name" value="Transpos_IS3"/>
</dbReference>
<dbReference type="RefSeq" id="WP_082867844.1">
    <property type="nucleotide sequence ID" value="NZ_CP011402.1"/>
</dbReference>
<evidence type="ECO:0000259" key="2">
    <source>
        <dbReference type="PROSITE" id="PS50994"/>
    </source>
</evidence>
<dbReference type="STRING" id="79604.AAY81_03370"/>
<dbReference type="GO" id="GO:0015074">
    <property type="term" value="P:DNA integration"/>
    <property type="evidence" value="ECO:0007669"/>
    <property type="project" value="InterPro"/>
</dbReference>
<feature type="domain" description="Integrase catalytic" evidence="2">
    <location>
        <begin position="101"/>
        <end position="278"/>
    </location>
</feature>
<dbReference type="EMBL" id="FOEC01000003">
    <property type="protein sequence ID" value="SEO60813.1"/>
    <property type="molecule type" value="Genomic_DNA"/>
</dbReference>
<evidence type="ECO:0000256" key="1">
    <source>
        <dbReference type="ARBA" id="ARBA00002286"/>
    </source>
</evidence>
<dbReference type="Proteomes" id="UP000182975">
    <property type="component" value="Unassembled WGS sequence"/>
</dbReference>
<dbReference type="Gene3D" id="3.30.420.10">
    <property type="entry name" value="Ribonuclease H-like superfamily/Ribonuclease H"/>
    <property type="match status" value="1"/>
</dbReference>
<dbReference type="AlphaFoldDB" id="A0A1H8R4H7"/>
<dbReference type="GO" id="GO:0003676">
    <property type="term" value="F:nucleic acid binding"/>
    <property type="evidence" value="ECO:0007669"/>
    <property type="project" value="InterPro"/>
</dbReference>
<name>A0A1H8R4H7_9ACTN</name>
<dbReference type="InterPro" id="IPR012337">
    <property type="entry name" value="RNaseH-like_sf"/>
</dbReference>
<keyword evidence="4" id="KW-1185">Reference proteome</keyword>
<dbReference type="PANTHER" id="PTHR46889">
    <property type="entry name" value="TRANSPOSASE INSF FOR INSERTION SEQUENCE IS3B-RELATED"/>
    <property type="match status" value="1"/>
</dbReference>